<dbReference type="GO" id="GO:0022857">
    <property type="term" value="F:transmembrane transporter activity"/>
    <property type="evidence" value="ECO:0007669"/>
    <property type="project" value="InterPro"/>
</dbReference>
<feature type="transmembrane region" description="Helical" evidence="8">
    <location>
        <begin position="175"/>
        <end position="197"/>
    </location>
</feature>
<organism evidence="10 11">
    <name type="scientific">Streptomyces lasalocidi</name>
    <name type="common">Streptomyces lasaliensis</name>
    <dbReference type="NCBI Taxonomy" id="324833"/>
    <lineage>
        <taxon>Bacteria</taxon>
        <taxon>Bacillati</taxon>
        <taxon>Actinomycetota</taxon>
        <taxon>Actinomycetes</taxon>
        <taxon>Kitasatosporales</taxon>
        <taxon>Streptomycetaceae</taxon>
        <taxon>Streptomyces</taxon>
    </lineage>
</organism>
<feature type="transmembrane region" description="Helical" evidence="8">
    <location>
        <begin position="465"/>
        <end position="484"/>
    </location>
</feature>
<dbReference type="PANTHER" id="PTHR42718">
    <property type="entry name" value="MAJOR FACILITATOR SUPERFAMILY MULTIDRUG TRANSPORTER MFSC"/>
    <property type="match status" value="1"/>
</dbReference>
<keyword evidence="5 8" id="KW-1133">Transmembrane helix</keyword>
<keyword evidence="7" id="KW-0046">Antibiotic resistance</keyword>
<dbReference type="PANTHER" id="PTHR42718:SF46">
    <property type="entry name" value="BLR6921 PROTEIN"/>
    <property type="match status" value="1"/>
</dbReference>
<feature type="transmembrane region" description="Helical" evidence="8">
    <location>
        <begin position="59"/>
        <end position="76"/>
    </location>
</feature>
<protein>
    <submittedName>
        <fullName evidence="10">MFS transporter</fullName>
    </submittedName>
</protein>
<dbReference type="PROSITE" id="PS50850">
    <property type="entry name" value="MFS"/>
    <property type="match status" value="1"/>
</dbReference>
<dbReference type="AlphaFoldDB" id="A0A4U5WJK4"/>
<evidence type="ECO:0000256" key="1">
    <source>
        <dbReference type="ARBA" id="ARBA00004651"/>
    </source>
</evidence>
<evidence type="ECO:0000256" key="4">
    <source>
        <dbReference type="ARBA" id="ARBA00022692"/>
    </source>
</evidence>
<feature type="transmembrane region" description="Helical" evidence="8">
    <location>
        <begin position="113"/>
        <end position="136"/>
    </location>
</feature>
<keyword evidence="6 8" id="KW-0472">Membrane</keyword>
<feature type="transmembrane region" description="Helical" evidence="8">
    <location>
        <begin position="22"/>
        <end position="44"/>
    </location>
</feature>
<name>A0A4U5WJK4_STRLS</name>
<evidence type="ECO:0000313" key="10">
    <source>
        <dbReference type="EMBL" id="TKT01281.1"/>
    </source>
</evidence>
<feature type="transmembrane region" description="Helical" evidence="8">
    <location>
        <begin position="314"/>
        <end position="331"/>
    </location>
</feature>
<dbReference type="GO" id="GO:0005886">
    <property type="term" value="C:plasma membrane"/>
    <property type="evidence" value="ECO:0007669"/>
    <property type="project" value="UniProtKB-SubCell"/>
</dbReference>
<keyword evidence="3" id="KW-1003">Cell membrane</keyword>
<dbReference type="InterPro" id="IPR011701">
    <property type="entry name" value="MFS"/>
</dbReference>
<keyword evidence="4 8" id="KW-0812">Transmembrane</keyword>
<dbReference type="PROSITE" id="PS00216">
    <property type="entry name" value="SUGAR_TRANSPORT_1"/>
    <property type="match status" value="1"/>
</dbReference>
<dbReference type="GO" id="GO:0046677">
    <property type="term" value="P:response to antibiotic"/>
    <property type="evidence" value="ECO:0007669"/>
    <property type="project" value="UniProtKB-KW"/>
</dbReference>
<proteinExistence type="predicted"/>
<evidence type="ECO:0000256" key="8">
    <source>
        <dbReference type="SAM" id="Phobius"/>
    </source>
</evidence>
<dbReference type="RefSeq" id="WP_137307316.1">
    <property type="nucleotide sequence ID" value="NZ_SZNQ01000001.1"/>
</dbReference>
<dbReference type="SUPFAM" id="SSF103473">
    <property type="entry name" value="MFS general substrate transporter"/>
    <property type="match status" value="1"/>
</dbReference>
<comment type="caution">
    <text evidence="10">The sequence shown here is derived from an EMBL/GenBank/DDBJ whole genome shotgun (WGS) entry which is preliminary data.</text>
</comment>
<dbReference type="NCBIfam" id="TIGR00711">
    <property type="entry name" value="efflux_EmrB"/>
    <property type="match status" value="1"/>
</dbReference>
<feature type="transmembrane region" description="Helical" evidence="8">
    <location>
        <begin position="148"/>
        <end position="169"/>
    </location>
</feature>
<comment type="subcellular location">
    <subcellularLocation>
        <location evidence="1">Cell membrane</location>
        <topology evidence="1">Multi-pass membrane protein</topology>
    </subcellularLocation>
</comment>
<dbReference type="CDD" id="cd17321">
    <property type="entry name" value="MFS_MMR_MDR_like"/>
    <property type="match status" value="1"/>
</dbReference>
<sequence length="514" mass="53200">MSETAVKAPGAAREGDANRWKALAFIALAQLMVVLDATIVNIALPSAQQDLGISDGNRQWVVTAYALAFGGLLLFGGRIADLWGRKRAFVTGLAGFALASALGGAAANEAMMFGARALQGVFGALLAPAALSLLAVMFTDAKERAKAFGIYGAIAGGGGAVGLILGGFLTEYLDWRWTFFVNIPFAIVAALGAYFVIREPEGGRNRNPLDIPGVLLSTLGLVALVYGFTRAESEGWSDSLTIGMFVASGVLLLTFVLVEARVKAPLLPLRVVTERNRGGVYLSLGLAIIAMFGLFLFLTYYLQVVKGYTPVKTGFAFLPMIAGMITGSTQIGTRLMTRVAPRLLMGPGFLVAALGMLLLTRLEIGSSYAAVLLPAMILLGLGMGTAFMPAMSLATLGVEPRDAGVASAMVNTSQQVGGAIGTALLNTIAASATTSYIKDHIASAGSRPQQQLVQLEGMVHGYTSAIWFAVGILVAAAAIAVTLINAGRPNMGPIAGSGSGDGVADEIAVPVVAH</sequence>
<evidence type="ECO:0000256" key="7">
    <source>
        <dbReference type="ARBA" id="ARBA00023251"/>
    </source>
</evidence>
<feature type="transmembrane region" description="Helical" evidence="8">
    <location>
        <begin position="88"/>
        <end position="107"/>
    </location>
</feature>
<accession>A0A4U5WJK4</accession>
<dbReference type="EMBL" id="SZNQ01000001">
    <property type="protein sequence ID" value="TKT01281.1"/>
    <property type="molecule type" value="Genomic_DNA"/>
</dbReference>
<feature type="transmembrane region" description="Helical" evidence="8">
    <location>
        <begin position="209"/>
        <end position="228"/>
    </location>
</feature>
<dbReference type="Gene3D" id="1.20.1720.10">
    <property type="entry name" value="Multidrug resistance protein D"/>
    <property type="match status" value="1"/>
</dbReference>
<evidence type="ECO:0000256" key="5">
    <source>
        <dbReference type="ARBA" id="ARBA00022989"/>
    </source>
</evidence>
<dbReference type="InterPro" id="IPR020846">
    <property type="entry name" value="MFS_dom"/>
</dbReference>
<dbReference type="Proteomes" id="UP000305929">
    <property type="component" value="Unassembled WGS sequence"/>
</dbReference>
<dbReference type="OrthoDB" id="4080117at2"/>
<feature type="domain" description="Major facilitator superfamily (MFS) profile" evidence="9">
    <location>
        <begin position="22"/>
        <end position="488"/>
    </location>
</feature>
<feature type="transmembrane region" description="Helical" evidence="8">
    <location>
        <begin position="416"/>
        <end position="437"/>
    </location>
</feature>
<dbReference type="Gene3D" id="1.20.1250.20">
    <property type="entry name" value="MFS general substrate transporter like domains"/>
    <property type="match status" value="1"/>
</dbReference>
<evidence type="ECO:0000259" key="9">
    <source>
        <dbReference type="PROSITE" id="PS50850"/>
    </source>
</evidence>
<gene>
    <name evidence="10" type="ORF">E4U91_14920</name>
</gene>
<evidence type="ECO:0000256" key="2">
    <source>
        <dbReference type="ARBA" id="ARBA00022448"/>
    </source>
</evidence>
<evidence type="ECO:0000313" key="11">
    <source>
        <dbReference type="Proteomes" id="UP000305929"/>
    </source>
</evidence>
<keyword evidence="11" id="KW-1185">Reference proteome</keyword>
<reference evidence="10 11" key="1">
    <citation type="submission" date="2019-04" db="EMBL/GenBank/DDBJ databases">
        <title>Streptomyces lasaliensis sp. nov., an Actinomycete isolated from soil which produces the polyether antibiotic lasalocid.</title>
        <authorList>
            <person name="Erwin G."/>
            <person name="Haber C."/>
        </authorList>
    </citation>
    <scope>NUCLEOTIDE SEQUENCE [LARGE SCALE GENOMIC DNA]</scope>
    <source>
        <strain evidence="10 11">X-537</strain>
    </source>
</reference>
<dbReference type="InterPro" id="IPR004638">
    <property type="entry name" value="EmrB-like"/>
</dbReference>
<dbReference type="InterPro" id="IPR036259">
    <property type="entry name" value="MFS_trans_sf"/>
</dbReference>
<dbReference type="PRINTS" id="PR01036">
    <property type="entry name" value="TCRTETB"/>
</dbReference>
<feature type="transmembrane region" description="Helical" evidence="8">
    <location>
        <begin position="279"/>
        <end position="302"/>
    </location>
</feature>
<feature type="transmembrane region" description="Helical" evidence="8">
    <location>
        <begin position="240"/>
        <end position="258"/>
    </location>
</feature>
<evidence type="ECO:0000256" key="6">
    <source>
        <dbReference type="ARBA" id="ARBA00023136"/>
    </source>
</evidence>
<dbReference type="InterPro" id="IPR005829">
    <property type="entry name" value="Sugar_transporter_CS"/>
</dbReference>
<evidence type="ECO:0000256" key="3">
    <source>
        <dbReference type="ARBA" id="ARBA00022475"/>
    </source>
</evidence>
<keyword evidence="2" id="KW-0813">Transport</keyword>
<feature type="transmembrane region" description="Helical" evidence="8">
    <location>
        <begin position="343"/>
        <end position="362"/>
    </location>
</feature>
<dbReference type="Pfam" id="PF07690">
    <property type="entry name" value="MFS_1"/>
    <property type="match status" value="1"/>
</dbReference>
<feature type="transmembrane region" description="Helical" evidence="8">
    <location>
        <begin position="368"/>
        <end position="396"/>
    </location>
</feature>